<name>A0A162MVG5_MUCCL</name>
<dbReference type="Proteomes" id="UP000077051">
    <property type="component" value="Unassembled WGS sequence"/>
</dbReference>
<dbReference type="AlphaFoldDB" id="A0A162MVG5"/>
<sequence length="57" mass="6240">MAGFFHSELFISAPDPLMIKSIIIVSCSRIDISGVLCRFRAMLTVNHSQGGTSKQDI</sequence>
<organism evidence="1 2">
    <name type="scientific">Mucor lusitanicus CBS 277.49</name>
    <dbReference type="NCBI Taxonomy" id="747725"/>
    <lineage>
        <taxon>Eukaryota</taxon>
        <taxon>Fungi</taxon>
        <taxon>Fungi incertae sedis</taxon>
        <taxon>Mucoromycota</taxon>
        <taxon>Mucoromycotina</taxon>
        <taxon>Mucoromycetes</taxon>
        <taxon>Mucorales</taxon>
        <taxon>Mucorineae</taxon>
        <taxon>Mucoraceae</taxon>
        <taxon>Mucor</taxon>
    </lineage>
</organism>
<proteinExistence type="predicted"/>
<dbReference type="EMBL" id="AMYB01000002">
    <property type="protein sequence ID" value="OAD05895.1"/>
    <property type="molecule type" value="Genomic_DNA"/>
</dbReference>
<dbReference type="VEuPathDB" id="FungiDB:MUCCIDRAFT_155172"/>
<comment type="caution">
    <text evidence="1">The sequence shown here is derived from an EMBL/GenBank/DDBJ whole genome shotgun (WGS) entry which is preliminary data.</text>
</comment>
<reference evidence="1 2" key="1">
    <citation type="submission" date="2015-06" db="EMBL/GenBank/DDBJ databases">
        <title>Expansion of signal transduction pathways in fungi by whole-genome duplication.</title>
        <authorList>
            <consortium name="DOE Joint Genome Institute"/>
            <person name="Corrochano L.M."/>
            <person name="Kuo A."/>
            <person name="Marcet-Houben M."/>
            <person name="Polaino S."/>
            <person name="Salamov A."/>
            <person name="Villalobos J.M."/>
            <person name="Alvarez M.I."/>
            <person name="Avalos J."/>
            <person name="Benito E.P."/>
            <person name="Benoit I."/>
            <person name="Burger G."/>
            <person name="Camino L.P."/>
            <person name="Canovas D."/>
            <person name="Cerda-Olmedo E."/>
            <person name="Cheng J.-F."/>
            <person name="Dominguez A."/>
            <person name="Elias M."/>
            <person name="Eslava A.P."/>
            <person name="Glaser F."/>
            <person name="Grimwood J."/>
            <person name="Gutierrez G."/>
            <person name="Heitman J."/>
            <person name="Henrissat B."/>
            <person name="Iturriaga E.A."/>
            <person name="Lang B.F."/>
            <person name="Lavin J.L."/>
            <person name="Lee S."/>
            <person name="Li W."/>
            <person name="Lindquist E."/>
            <person name="Lopez-Garcia S."/>
            <person name="Luque E.M."/>
            <person name="Marcos A.T."/>
            <person name="Martin J."/>
            <person name="Mccluskey K."/>
            <person name="Medina H.R."/>
            <person name="Miralles-Duran A."/>
            <person name="Miyazaki A."/>
            <person name="Munoz-Torres E."/>
            <person name="Oguiza J.A."/>
            <person name="Ohm R."/>
            <person name="Olmedo M."/>
            <person name="Orejas M."/>
            <person name="Ortiz-Castellanos L."/>
            <person name="Pisabarro A.G."/>
            <person name="Rodriguez-Romero J."/>
            <person name="Ruiz-Herrera J."/>
            <person name="Ruiz-Vazquez R."/>
            <person name="Sanz C."/>
            <person name="Schackwitz W."/>
            <person name="Schmutz J."/>
            <person name="Shahriari M."/>
            <person name="Shelest E."/>
            <person name="Silva-Franco F."/>
            <person name="Soanes D."/>
            <person name="Syed K."/>
            <person name="Tagua V.G."/>
            <person name="Talbot N.J."/>
            <person name="Thon M."/>
            <person name="De Vries R.P."/>
            <person name="Wiebenga A."/>
            <person name="Yadav J.S."/>
            <person name="Braun E.L."/>
            <person name="Baker S."/>
            <person name="Garre V."/>
            <person name="Horwitz B."/>
            <person name="Torres-Martinez S."/>
            <person name="Idnurm A."/>
            <person name="Herrera-Estrella A."/>
            <person name="Gabaldon T."/>
            <person name="Grigoriev I.V."/>
        </authorList>
    </citation>
    <scope>NUCLEOTIDE SEQUENCE [LARGE SCALE GENOMIC DNA]</scope>
    <source>
        <strain evidence="1 2">CBS 277.49</strain>
    </source>
</reference>
<accession>A0A162MVG5</accession>
<protein>
    <submittedName>
        <fullName evidence="1">Uncharacterized protein</fullName>
    </submittedName>
</protein>
<gene>
    <name evidence="1" type="ORF">MUCCIDRAFT_155172</name>
</gene>
<evidence type="ECO:0000313" key="2">
    <source>
        <dbReference type="Proteomes" id="UP000077051"/>
    </source>
</evidence>
<evidence type="ECO:0000313" key="1">
    <source>
        <dbReference type="EMBL" id="OAD05895.1"/>
    </source>
</evidence>
<keyword evidence="2" id="KW-1185">Reference proteome</keyword>